<keyword evidence="9" id="KW-0472">Membrane</keyword>
<keyword evidence="4" id="KW-0349">Heme</keyword>
<feature type="transmembrane region" description="Helical" evidence="9">
    <location>
        <begin position="144"/>
        <end position="163"/>
    </location>
</feature>
<evidence type="ECO:0000256" key="1">
    <source>
        <dbReference type="ARBA" id="ARBA00001926"/>
    </source>
</evidence>
<dbReference type="InterPro" id="IPR000253">
    <property type="entry name" value="FHA_dom"/>
</dbReference>
<dbReference type="RefSeq" id="WP_070934276.1">
    <property type="nucleotide sequence ID" value="NZ_MIPT01000001.1"/>
</dbReference>
<dbReference type="InterPro" id="IPR008984">
    <property type="entry name" value="SMAD_FHA_dom_sf"/>
</dbReference>
<evidence type="ECO:0000313" key="11">
    <source>
        <dbReference type="EMBL" id="OHT20898.1"/>
    </source>
</evidence>
<evidence type="ECO:0000256" key="9">
    <source>
        <dbReference type="SAM" id="Phobius"/>
    </source>
</evidence>
<accession>A0A1S1HFS8</accession>
<keyword evidence="9" id="KW-0812">Transmembrane</keyword>
<evidence type="ECO:0000256" key="3">
    <source>
        <dbReference type="ARBA" id="ARBA00022448"/>
    </source>
</evidence>
<dbReference type="PROSITE" id="PS50006">
    <property type="entry name" value="FHA_DOMAIN"/>
    <property type="match status" value="1"/>
</dbReference>
<dbReference type="SUPFAM" id="SSF49879">
    <property type="entry name" value="SMAD/FHA domain"/>
    <property type="match status" value="1"/>
</dbReference>
<keyword evidence="9" id="KW-1133">Transmembrane helix</keyword>
<dbReference type="PANTHER" id="PTHR35038:SF8">
    <property type="entry name" value="C-TYPE POLYHEME CYTOCHROME OMCC"/>
    <property type="match status" value="1"/>
</dbReference>
<protein>
    <recommendedName>
        <fullName evidence="10">FHA domain-containing protein</fullName>
    </recommendedName>
</protein>
<evidence type="ECO:0000256" key="2">
    <source>
        <dbReference type="ARBA" id="ARBA00004196"/>
    </source>
</evidence>
<dbReference type="PANTHER" id="PTHR35038">
    <property type="entry name" value="DISSIMILATORY SULFITE REDUCTASE SIRA"/>
    <property type="match status" value="1"/>
</dbReference>
<comment type="subcellular location">
    <subcellularLocation>
        <location evidence="2">Cell envelope</location>
    </subcellularLocation>
</comment>
<evidence type="ECO:0000256" key="8">
    <source>
        <dbReference type="ARBA" id="ARBA00023004"/>
    </source>
</evidence>
<proteinExistence type="predicted"/>
<dbReference type="Gene3D" id="2.60.200.20">
    <property type="match status" value="1"/>
</dbReference>
<dbReference type="Pfam" id="PF00498">
    <property type="entry name" value="FHA"/>
    <property type="match status" value="1"/>
</dbReference>
<sequence length="609" mass="64795">MTFIVRQIARTADGREIVRPQTFVAGPIGIGREADSDIHLPDLAVTLRHAEIREAGPGRIEIAATSGLPVDVNGRSTMRETIDVARGANIRIGSHMLTVAAGEGEERGATIISVERVGALSEASEARDEQRAFSLAGVAPGRRATAWALAIAVLALFLAWPLWSFFTNHQPADGARREVAFHADQMWSSGRLSLAHANLENDCKACHVKPGEAVRDEACAACHGGVHGHADPLRLAVAKPQPGAGAKAQRAAAGMFGIPEGRCVACHVEHEGAKAMPVTEQRFCSDCHGGMDQRLTDTKVLNASDFGRDHPQFRPAVATNPGDRPIVQRLSLDARPLEDNGLKFPHDIHLAANGGVAAMARTMKVEQGFGDSLVCADCHVPDSTGARFQPVSMEKDCQMCHSLAFDRVGDTVRTLRHGDPRQVVADLRAFYRSTGPVAPINLGGMARRRPGEAMMLRTSAAFNQAVALRPARADQAIRAAFSEGGACFDCHAVTPPTSLAAADWGVVPVRLPQRYMAKGWFDHKSHAGESCESCHAARKSSTAADVLLPGIATCRACHGGEDAAKAVPSSCAMCHDYHMDGQAPAMVRSMRGREAGARPWRGPQAAGGS</sequence>
<evidence type="ECO:0000313" key="12">
    <source>
        <dbReference type="Proteomes" id="UP000179467"/>
    </source>
</evidence>
<dbReference type="OrthoDB" id="7387371at2"/>
<dbReference type="SUPFAM" id="SSF48695">
    <property type="entry name" value="Multiheme cytochromes"/>
    <property type="match status" value="1"/>
</dbReference>
<dbReference type="GO" id="GO:0030313">
    <property type="term" value="C:cell envelope"/>
    <property type="evidence" value="ECO:0007669"/>
    <property type="project" value="UniProtKB-SubCell"/>
</dbReference>
<evidence type="ECO:0000256" key="5">
    <source>
        <dbReference type="ARBA" id="ARBA00022723"/>
    </source>
</evidence>
<comment type="cofactor">
    <cofactor evidence="1">
        <name>heme c</name>
        <dbReference type="ChEBI" id="CHEBI:61717"/>
    </cofactor>
</comment>
<keyword evidence="7" id="KW-0249">Electron transport</keyword>
<evidence type="ECO:0000256" key="4">
    <source>
        <dbReference type="ARBA" id="ARBA00022617"/>
    </source>
</evidence>
<dbReference type="CDD" id="cd00060">
    <property type="entry name" value="FHA"/>
    <property type="match status" value="1"/>
</dbReference>
<evidence type="ECO:0000256" key="6">
    <source>
        <dbReference type="ARBA" id="ARBA00022729"/>
    </source>
</evidence>
<keyword evidence="6" id="KW-0732">Signal</keyword>
<dbReference type="Gene3D" id="3.90.10.10">
    <property type="entry name" value="Cytochrome C3"/>
    <property type="match status" value="3"/>
</dbReference>
<dbReference type="InterPro" id="IPR051829">
    <property type="entry name" value="Multiheme_Cytochr_ET"/>
</dbReference>
<dbReference type="GO" id="GO:0016491">
    <property type="term" value="F:oxidoreductase activity"/>
    <property type="evidence" value="ECO:0007669"/>
    <property type="project" value="TreeGrafter"/>
</dbReference>
<dbReference type="Proteomes" id="UP000179467">
    <property type="component" value="Unassembled WGS sequence"/>
</dbReference>
<keyword evidence="3" id="KW-0813">Transport</keyword>
<reference evidence="11 12" key="1">
    <citation type="submission" date="2016-09" db="EMBL/GenBank/DDBJ databases">
        <title>Metabolic pathway, cell adaptation mechanisms and a novel monoxygenase revealed through proteogenomic-transcription analysis of a Sphingomonas haloaromaticamans strain degrading the fungicide ortho-phenylphenol.</title>
        <authorList>
            <person name="Perruchon C."/>
            <person name="Papadopoulou E.S."/>
            <person name="Rousidou C."/>
            <person name="Vasileiadis S."/>
            <person name="Tanou G."/>
            <person name="Amoutzias G."/>
            <person name="Molassiotis A."/>
            <person name="Karpouzas D.G."/>
        </authorList>
    </citation>
    <scope>NUCLEOTIDE SEQUENCE [LARGE SCALE GENOMIC DNA]</scope>
    <source>
        <strain evidence="11 12">P3</strain>
    </source>
</reference>
<organism evidence="11 12">
    <name type="scientific">Edaphosphingomonas haloaromaticamans</name>
    <dbReference type="NCBI Taxonomy" id="653954"/>
    <lineage>
        <taxon>Bacteria</taxon>
        <taxon>Pseudomonadati</taxon>
        <taxon>Pseudomonadota</taxon>
        <taxon>Alphaproteobacteria</taxon>
        <taxon>Sphingomonadales</taxon>
        <taxon>Rhizorhabdaceae</taxon>
        <taxon>Edaphosphingomonas</taxon>
    </lineage>
</organism>
<keyword evidence="8" id="KW-0408">Iron</keyword>
<gene>
    <name evidence="11" type="ORF">BHE75_02902</name>
</gene>
<dbReference type="InterPro" id="IPR036280">
    <property type="entry name" value="Multihaem_cyt_sf"/>
</dbReference>
<evidence type="ECO:0000256" key="7">
    <source>
        <dbReference type="ARBA" id="ARBA00022982"/>
    </source>
</evidence>
<dbReference type="AlphaFoldDB" id="A0A1S1HFS8"/>
<dbReference type="EMBL" id="MIPT01000001">
    <property type="protein sequence ID" value="OHT20898.1"/>
    <property type="molecule type" value="Genomic_DNA"/>
</dbReference>
<dbReference type="InterPro" id="IPR012286">
    <property type="entry name" value="Tetrahaem_cytochrome"/>
</dbReference>
<dbReference type="GO" id="GO:0046872">
    <property type="term" value="F:metal ion binding"/>
    <property type="evidence" value="ECO:0007669"/>
    <property type="project" value="UniProtKB-KW"/>
</dbReference>
<dbReference type="Pfam" id="PF14537">
    <property type="entry name" value="Cytochrom_c3_2"/>
    <property type="match status" value="1"/>
</dbReference>
<comment type="caution">
    <text evidence="11">The sequence shown here is derived from an EMBL/GenBank/DDBJ whole genome shotgun (WGS) entry which is preliminary data.</text>
</comment>
<feature type="domain" description="FHA" evidence="10">
    <location>
        <begin position="28"/>
        <end position="77"/>
    </location>
</feature>
<keyword evidence="12" id="KW-1185">Reference proteome</keyword>
<dbReference type="CDD" id="cd08168">
    <property type="entry name" value="Cytochrom_C3"/>
    <property type="match status" value="2"/>
</dbReference>
<keyword evidence="5" id="KW-0479">Metal-binding</keyword>
<name>A0A1S1HFS8_9SPHN</name>
<evidence type="ECO:0000259" key="10">
    <source>
        <dbReference type="PROSITE" id="PS50006"/>
    </source>
</evidence>